<dbReference type="AlphaFoldDB" id="A0A3M0YXX1"/>
<reference evidence="1 2" key="1">
    <citation type="submission" date="2018-10" db="EMBL/GenBank/DDBJ databases">
        <title>Thermophilic Lithotrophy and Phototrophy in an Intertidal, Iron-rich, Geothermal Spring.</title>
        <authorList>
            <person name="Ward L.M."/>
            <person name="Idei A."/>
            <person name="Nakagawa M."/>
            <person name="Ueno Y."/>
            <person name="Fischer W."/>
            <person name="Mcglynn S.E."/>
        </authorList>
    </citation>
    <scope>NUCLEOTIDE SEQUENCE [LARGE SCALE GENOMIC DNA]</scope>
    <source>
        <strain evidence="1">J137</strain>
    </source>
</reference>
<sequence>MNYFRKIFKWLKLAGKKPRTSPTLPSESEFEFWYNFMIEELNEARTAFEKKDLNKLIDAIIDLHWVHANLVFFTG</sequence>
<evidence type="ECO:0000313" key="2">
    <source>
        <dbReference type="Proteomes" id="UP000269410"/>
    </source>
</evidence>
<proteinExistence type="predicted"/>
<dbReference type="EMBL" id="RFKV01000082">
    <property type="protein sequence ID" value="RMD76929.1"/>
    <property type="molecule type" value="Genomic_DNA"/>
</dbReference>
<name>A0A3M0YXX1_9BACT</name>
<evidence type="ECO:0000313" key="1">
    <source>
        <dbReference type="EMBL" id="RMD76929.1"/>
    </source>
</evidence>
<comment type="caution">
    <text evidence="1">The sequence shown here is derived from an EMBL/GenBank/DDBJ whole genome shotgun (WGS) entry which is preliminary data.</text>
</comment>
<accession>A0A3M0YXX1</accession>
<dbReference type="InterPro" id="IPR021130">
    <property type="entry name" value="PRib-ATP_PPHydrolase-like"/>
</dbReference>
<dbReference type="Pfam" id="PF01503">
    <property type="entry name" value="PRA-PH"/>
    <property type="match status" value="1"/>
</dbReference>
<gene>
    <name evidence="1" type="ORF">D6810_02515</name>
</gene>
<organism evidence="1 2">
    <name type="scientific">Candidatus Dojkabacteria bacterium</name>
    <dbReference type="NCBI Taxonomy" id="2099670"/>
    <lineage>
        <taxon>Bacteria</taxon>
        <taxon>Candidatus Dojkabacteria</taxon>
    </lineage>
</organism>
<dbReference type="Proteomes" id="UP000269410">
    <property type="component" value="Unassembled WGS sequence"/>
</dbReference>
<feature type="non-terminal residue" evidence="1">
    <location>
        <position position="75"/>
    </location>
</feature>
<dbReference type="Gene3D" id="1.10.3420.10">
    <property type="entry name" value="putative ntp pyrophosphohydrolase like domain"/>
    <property type="match status" value="1"/>
</dbReference>
<protein>
    <submittedName>
        <fullName evidence="1">Uncharacterized protein</fullName>
    </submittedName>
</protein>
<dbReference type="InterPro" id="IPR023292">
    <property type="entry name" value="NTP_PyroPHydrolase-like_dom_sf"/>
</dbReference>